<feature type="transmembrane region" description="Helical" evidence="8">
    <location>
        <begin position="362"/>
        <end position="390"/>
    </location>
</feature>
<evidence type="ECO:0000313" key="10">
    <source>
        <dbReference type="EMBL" id="OLO44920.1"/>
    </source>
</evidence>
<dbReference type="PROSITE" id="PS50850">
    <property type="entry name" value="MFS"/>
    <property type="match status" value="1"/>
</dbReference>
<feature type="transmembrane region" description="Helical" evidence="8">
    <location>
        <begin position="335"/>
        <end position="356"/>
    </location>
</feature>
<feature type="transmembrane region" description="Helical" evidence="8">
    <location>
        <begin position="15"/>
        <end position="39"/>
    </location>
</feature>
<dbReference type="InterPro" id="IPR036259">
    <property type="entry name" value="MFS_trans_sf"/>
</dbReference>
<feature type="transmembrane region" description="Helical" evidence="8">
    <location>
        <begin position="143"/>
        <end position="163"/>
    </location>
</feature>
<dbReference type="GO" id="GO:0005886">
    <property type="term" value="C:plasma membrane"/>
    <property type="evidence" value="ECO:0007669"/>
    <property type="project" value="UniProtKB-SubCell"/>
</dbReference>
<dbReference type="PANTHER" id="PTHR42718:SF9">
    <property type="entry name" value="MAJOR FACILITATOR SUPERFAMILY MULTIDRUG TRANSPORTER MFSC"/>
    <property type="match status" value="1"/>
</dbReference>
<dbReference type="PANTHER" id="PTHR42718">
    <property type="entry name" value="MAJOR FACILITATOR SUPERFAMILY MULTIDRUG TRANSPORTER MFSC"/>
    <property type="match status" value="1"/>
</dbReference>
<dbReference type="AlphaFoldDB" id="A0A1Q8VA19"/>
<feature type="transmembrane region" description="Helical" evidence="8">
    <location>
        <begin position="200"/>
        <end position="219"/>
    </location>
</feature>
<comment type="caution">
    <text evidence="10">The sequence shown here is derived from an EMBL/GenBank/DDBJ whole genome shotgun (WGS) entry which is preliminary data.</text>
</comment>
<evidence type="ECO:0000256" key="1">
    <source>
        <dbReference type="ARBA" id="ARBA00004651"/>
    </source>
</evidence>
<evidence type="ECO:0000256" key="5">
    <source>
        <dbReference type="ARBA" id="ARBA00022692"/>
    </source>
</evidence>
<keyword evidence="4" id="KW-1003">Cell membrane</keyword>
<comment type="similarity">
    <text evidence="2">Belongs to the major facilitator superfamily. EmrB family.</text>
</comment>
<evidence type="ECO:0000256" key="6">
    <source>
        <dbReference type="ARBA" id="ARBA00022989"/>
    </source>
</evidence>
<proteinExistence type="inferred from homology"/>
<feature type="transmembrane region" description="Helical" evidence="8">
    <location>
        <begin position="270"/>
        <end position="291"/>
    </location>
</feature>
<keyword evidence="5 8" id="KW-0812">Transmembrane</keyword>
<feature type="transmembrane region" description="Helical" evidence="8">
    <location>
        <begin position="83"/>
        <end position="106"/>
    </location>
</feature>
<dbReference type="CDD" id="cd17321">
    <property type="entry name" value="MFS_MMR_MDR_like"/>
    <property type="match status" value="1"/>
</dbReference>
<feature type="transmembrane region" description="Helical" evidence="8">
    <location>
        <begin position="303"/>
        <end position="323"/>
    </location>
</feature>
<keyword evidence="3" id="KW-0813">Transport</keyword>
<dbReference type="InterPro" id="IPR004638">
    <property type="entry name" value="EmrB-like"/>
</dbReference>
<keyword evidence="7 8" id="KW-0472">Membrane</keyword>
<keyword evidence="6 8" id="KW-1133">Transmembrane helix</keyword>
<dbReference type="PRINTS" id="PR01036">
    <property type="entry name" value="TCRTETB"/>
</dbReference>
<protein>
    <submittedName>
        <fullName evidence="10">MFS transporter</fullName>
    </submittedName>
</protein>
<evidence type="ECO:0000256" key="7">
    <source>
        <dbReference type="ARBA" id="ARBA00023136"/>
    </source>
</evidence>
<gene>
    <name evidence="10" type="ORF">BKH29_05595</name>
</gene>
<name>A0A1Q8VA19_9ACTO</name>
<dbReference type="RefSeq" id="WP_075376591.1">
    <property type="nucleotide sequence ID" value="NZ_MSKJ01000010.1"/>
</dbReference>
<dbReference type="Gene3D" id="1.20.1250.20">
    <property type="entry name" value="MFS general substrate transporter like domains"/>
    <property type="match status" value="1"/>
</dbReference>
<feature type="transmembrane region" description="Helical" evidence="8">
    <location>
        <begin position="112"/>
        <end position="131"/>
    </location>
</feature>
<sequence>MTEDSLATTVSARQWIGLCVLAGGYFIALLDLTIINLAVPSLTRDLSASTAQVFWAVNSYGLVLALAIIPSGRLGDRFGHRRLFLLGTIVLAAASLVCGVATSPFVVIASRFLQGLGAGMLVPQTLTLIGVTFPENIRGRAVGIWGSIAGTASVIGPLAGGVLIDGLSWRWVFFINLPIAILVVVLGLRSLPVEVVRSVRVDFVGTFLAGIGLVALLYGCLQGPHVGWDPLTIACLPFAVFCLFAFFRYERRVDPAYAVFPQSLRKNPRFLTAAVFGLFVALGVFALTFLVSNYIQSVMGQTAFWAGAALAPASIASMVTAPIAGRWVDEGKARLVLQVGFGASAMGTALSILITATGASWMWFLGATVVFGIGNGFLMAPLTTVGMAALRSGEFGAASSLLNVLRQAGPVLGGAVVGLLIQVLAAAPTDVDPLGLSRSTVALVLTVPLLLFFTGLFVYSFVPRSLVSAMD</sequence>
<feature type="domain" description="Major facilitator superfamily (MFS) profile" evidence="9">
    <location>
        <begin position="17"/>
        <end position="466"/>
    </location>
</feature>
<dbReference type="OrthoDB" id="7375466at2"/>
<evidence type="ECO:0000256" key="2">
    <source>
        <dbReference type="ARBA" id="ARBA00008537"/>
    </source>
</evidence>
<dbReference type="NCBIfam" id="TIGR00711">
    <property type="entry name" value="efflux_EmrB"/>
    <property type="match status" value="1"/>
</dbReference>
<dbReference type="Pfam" id="PF07690">
    <property type="entry name" value="MFS_1"/>
    <property type="match status" value="1"/>
</dbReference>
<evidence type="ECO:0000256" key="8">
    <source>
        <dbReference type="SAM" id="Phobius"/>
    </source>
</evidence>
<feature type="transmembrane region" description="Helical" evidence="8">
    <location>
        <begin position="411"/>
        <end position="429"/>
    </location>
</feature>
<feature type="transmembrane region" description="Helical" evidence="8">
    <location>
        <begin position="169"/>
        <end position="188"/>
    </location>
</feature>
<evidence type="ECO:0000259" key="9">
    <source>
        <dbReference type="PROSITE" id="PS50850"/>
    </source>
</evidence>
<organism evidence="10 11">
    <name type="scientific">Actinomyces oris</name>
    <dbReference type="NCBI Taxonomy" id="544580"/>
    <lineage>
        <taxon>Bacteria</taxon>
        <taxon>Bacillati</taxon>
        <taxon>Actinomycetota</taxon>
        <taxon>Actinomycetes</taxon>
        <taxon>Actinomycetales</taxon>
        <taxon>Actinomycetaceae</taxon>
        <taxon>Actinomyces</taxon>
    </lineage>
</organism>
<evidence type="ECO:0000256" key="4">
    <source>
        <dbReference type="ARBA" id="ARBA00022475"/>
    </source>
</evidence>
<comment type="subcellular location">
    <subcellularLocation>
        <location evidence="1">Cell membrane</location>
        <topology evidence="1">Multi-pass membrane protein</topology>
    </subcellularLocation>
</comment>
<dbReference type="EMBL" id="MSKJ01000010">
    <property type="protein sequence ID" value="OLO44920.1"/>
    <property type="molecule type" value="Genomic_DNA"/>
</dbReference>
<dbReference type="InterPro" id="IPR011701">
    <property type="entry name" value="MFS"/>
</dbReference>
<evidence type="ECO:0000313" key="11">
    <source>
        <dbReference type="Proteomes" id="UP000186857"/>
    </source>
</evidence>
<dbReference type="InterPro" id="IPR020846">
    <property type="entry name" value="MFS_dom"/>
</dbReference>
<dbReference type="GO" id="GO:0022857">
    <property type="term" value="F:transmembrane transporter activity"/>
    <property type="evidence" value="ECO:0007669"/>
    <property type="project" value="InterPro"/>
</dbReference>
<evidence type="ECO:0000256" key="3">
    <source>
        <dbReference type="ARBA" id="ARBA00022448"/>
    </source>
</evidence>
<reference evidence="10 11" key="1">
    <citation type="submission" date="2016-12" db="EMBL/GenBank/DDBJ databases">
        <title>Genomic Comparison of strains in the 'Actinomyces naeslundii' Group.</title>
        <authorList>
            <person name="Mughal S.R."/>
            <person name="Do T."/>
            <person name="Gilbert S.C."/>
            <person name="Witherden E.A."/>
            <person name="Didelot X."/>
            <person name="Beighton D."/>
        </authorList>
    </citation>
    <scope>NUCLEOTIDE SEQUENCE [LARGE SCALE GENOMIC DNA]</scope>
    <source>
        <strain evidence="10 11">CCUG 33920</strain>
    </source>
</reference>
<accession>A0A1Q8VA19</accession>
<dbReference type="Gene3D" id="1.20.1720.10">
    <property type="entry name" value="Multidrug resistance protein D"/>
    <property type="match status" value="1"/>
</dbReference>
<feature type="transmembrane region" description="Helical" evidence="8">
    <location>
        <begin position="51"/>
        <end position="71"/>
    </location>
</feature>
<dbReference type="Proteomes" id="UP000186857">
    <property type="component" value="Unassembled WGS sequence"/>
</dbReference>
<feature type="transmembrane region" description="Helical" evidence="8">
    <location>
        <begin position="231"/>
        <end position="249"/>
    </location>
</feature>
<dbReference type="SUPFAM" id="SSF103473">
    <property type="entry name" value="MFS general substrate transporter"/>
    <property type="match status" value="2"/>
</dbReference>
<feature type="transmembrane region" description="Helical" evidence="8">
    <location>
        <begin position="441"/>
        <end position="462"/>
    </location>
</feature>